<dbReference type="Proteomes" id="UP000398389">
    <property type="component" value="Unassembled WGS sequence"/>
</dbReference>
<name>A0A5E8BIP8_9ASCO</name>
<dbReference type="EMBL" id="CABVLU010000002">
    <property type="protein sequence ID" value="VVT51534.1"/>
    <property type="molecule type" value="Genomic_DNA"/>
</dbReference>
<dbReference type="HAMAP" id="MF_03044">
    <property type="entry name" value="BMT2"/>
    <property type="match status" value="1"/>
</dbReference>
<protein>
    <recommendedName>
        <fullName evidence="4">25S rRNA adenine-N(1) methyltransferase</fullName>
        <ecNumber evidence="4">2.1.1.-</ecNumber>
    </recommendedName>
</protein>
<dbReference type="Pfam" id="PF11968">
    <property type="entry name" value="Bmt2"/>
    <property type="match status" value="1"/>
</dbReference>
<keyword evidence="4" id="KW-0539">Nucleus</keyword>
<comment type="subcellular location">
    <subcellularLocation>
        <location evidence="4">Nucleus</location>
        <location evidence="4">Nucleolus</location>
    </subcellularLocation>
</comment>
<evidence type="ECO:0000313" key="5">
    <source>
        <dbReference type="EMBL" id="VVT51534.1"/>
    </source>
</evidence>
<keyword evidence="6" id="KW-1185">Reference proteome</keyword>
<keyword evidence="3 4" id="KW-0949">S-adenosyl-L-methionine</keyword>
<accession>A0A5E8BIP8</accession>
<evidence type="ECO:0000256" key="3">
    <source>
        <dbReference type="ARBA" id="ARBA00022691"/>
    </source>
</evidence>
<reference evidence="5 6" key="1">
    <citation type="submission" date="2019-09" db="EMBL/GenBank/DDBJ databases">
        <authorList>
            <person name="Brejova B."/>
        </authorList>
    </citation>
    <scope>NUCLEOTIDE SEQUENCE [LARGE SCALE GENOMIC DNA]</scope>
</reference>
<organism evidence="5 6">
    <name type="scientific">Magnusiomyces paraingens</name>
    <dbReference type="NCBI Taxonomy" id="2606893"/>
    <lineage>
        <taxon>Eukaryota</taxon>
        <taxon>Fungi</taxon>
        <taxon>Dikarya</taxon>
        <taxon>Ascomycota</taxon>
        <taxon>Saccharomycotina</taxon>
        <taxon>Dipodascomycetes</taxon>
        <taxon>Dipodascales</taxon>
        <taxon>Dipodascaceae</taxon>
        <taxon>Magnusiomyces</taxon>
    </lineage>
</organism>
<dbReference type="GO" id="GO:0005730">
    <property type="term" value="C:nucleolus"/>
    <property type="evidence" value="ECO:0007669"/>
    <property type="project" value="UniProtKB-SubCell"/>
</dbReference>
<comment type="function">
    <text evidence="4">S-adenosyl-L-methionine-dependent methyltransferase that specifically methylates the N(1) position of an adenine present in helix 65 in 25S rRNA.</text>
</comment>
<gene>
    <name evidence="4" type="primary">BMT2</name>
    <name evidence="5" type="ORF">SAPINGB_P003128</name>
</gene>
<dbReference type="OrthoDB" id="5954793at2759"/>
<dbReference type="PANTHER" id="PTHR21008">
    <property type="entry name" value="S-ADENOSYLMETHIONINE SENSOR UPSTREAM OF MTORC1-RELATED"/>
    <property type="match status" value="1"/>
</dbReference>
<dbReference type="AlphaFoldDB" id="A0A5E8BIP8"/>
<evidence type="ECO:0000256" key="4">
    <source>
        <dbReference type="HAMAP-Rule" id="MF_03044"/>
    </source>
</evidence>
<keyword evidence="2 4" id="KW-0808">Transferase</keyword>
<dbReference type="EC" id="2.1.1.-" evidence="4"/>
<sequence length="427" mass="47941">MAKKKKTPLFSSKAKSVSITGKTTFGNAKITKGQGSLATSPAGMLPSKHTRRIIRTHHTLLKQQAIIQKDIEKEIAQIKRNNQTNGANITKHALEVPTLTSEKLTELQNSLESINKQIEENGGIEIYQKASISGQDNSRGGDTSKLLIEWLQELGITAHKKPKKEQGTTEDVKNPRKISLLEVGSLSAKNACSTSGIFDYIERIDLNSQDPKYIKQQDFMQRPLPKKSALVDENTEVFDLISLSLVVNYVSDPQTRGRMLLRSTEFLKKRIISRKNSKALQNKSHIKFNDTGDISTQYTEKGLVNDSKYDEVFPCLFFVLPAPCVTNSRYLTEDHLTEIMHSIGYTKLLKHKVTNKLAYWLWSFGEPLDGANENFRLSPYVQKELNIMKNQSFNGAPSNDTEKQGKKLFPKKEVNPGGGKNNFAITL</sequence>
<dbReference type="InterPro" id="IPR021867">
    <property type="entry name" value="Bmt2/SAMTOR"/>
</dbReference>
<feature type="binding site" evidence="4">
    <location>
        <position position="205"/>
    </location>
    <ligand>
        <name>S-adenosyl-L-methionine</name>
        <dbReference type="ChEBI" id="CHEBI:59789"/>
    </ligand>
</feature>
<evidence type="ECO:0000256" key="2">
    <source>
        <dbReference type="ARBA" id="ARBA00022679"/>
    </source>
</evidence>
<keyword evidence="1 4" id="KW-0489">Methyltransferase</keyword>
<evidence type="ECO:0000313" key="6">
    <source>
        <dbReference type="Proteomes" id="UP000398389"/>
    </source>
</evidence>
<dbReference type="GO" id="GO:0016433">
    <property type="term" value="F:rRNA (adenine) methyltransferase activity"/>
    <property type="evidence" value="ECO:0007669"/>
    <property type="project" value="UniProtKB-UniRule"/>
</dbReference>
<proteinExistence type="inferred from homology"/>
<dbReference type="PANTHER" id="PTHR21008:SF1">
    <property type="entry name" value="25S RRNA (ADENINE(2142)-N(1))-METHYLTRANSFERASE"/>
    <property type="match status" value="1"/>
</dbReference>
<evidence type="ECO:0000256" key="1">
    <source>
        <dbReference type="ARBA" id="ARBA00022603"/>
    </source>
</evidence>
<comment type="similarity">
    <text evidence="4">Belongs to the BMT2 family.</text>
</comment>
<feature type="binding site" evidence="4">
    <location>
        <position position="184"/>
    </location>
    <ligand>
        <name>S-adenosyl-L-methionine</name>
        <dbReference type="ChEBI" id="CHEBI:59789"/>
    </ligand>
</feature>